<dbReference type="EMBL" id="JAXOVW010000039">
    <property type="protein sequence ID" value="MDZ5608775.1"/>
    <property type="molecule type" value="Genomic_DNA"/>
</dbReference>
<reference evidence="2" key="1">
    <citation type="submission" date="2023-11" db="EMBL/GenBank/DDBJ databases">
        <title>Genome Sequence of Bacillus pseudomycoides stain BUPM19.</title>
        <authorList>
            <person name="Farhat A."/>
        </authorList>
    </citation>
    <scope>NUCLEOTIDE SEQUENCE [LARGE SCALE GENOMIC DNA]</scope>
    <source>
        <strain evidence="2">BUPM19</strain>
    </source>
</reference>
<comment type="caution">
    <text evidence="1">The sequence shown here is derived from an EMBL/GenBank/DDBJ whole genome shotgun (WGS) entry which is preliminary data.</text>
</comment>
<organism evidence="1 2">
    <name type="scientific">Bacillus bingmayongensis</name>
    <dbReference type="NCBI Taxonomy" id="1150157"/>
    <lineage>
        <taxon>Bacteria</taxon>
        <taxon>Bacillati</taxon>
        <taxon>Bacillota</taxon>
        <taxon>Bacilli</taxon>
        <taxon>Bacillales</taxon>
        <taxon>Bacillaceae</taxon>
        <taxon>Bacillus</taxon>
    </lineage>
</organism>
<keyword evidence="2" id="KW-1185">Reference proteome</keyword>
<protein>
    <submittedName>
        <fullName evidence="1">Uncharacterized protein</fullName>
    </submittedName>
</protein>
<evidence type="ECO:0000313" key="2">
    <source>
        <dbReference type="Proteomes" id="UP001291930"/>
    </source>
</evidence>
<gene>
    <name evidence="1" type="ORF">U2I54_17295</name>
</gene>
<sequence>MGGLFDVIADIILFYPRADVKLKHHIAKLSKQEWFRKLHEDSRYTSLIWNNRKIKKFILSPAIMKLLPKSIEKQKELIQFIHSEYEKKEIRIILFFIFSETNGTI</sequence>
<proteinExistence type="predicted"/>
<dbReference type="Proteomes" id="UP001291930">
    <property type="component" value="Unassembled WGS sequence"/>
</dbReference>
<evidence type="ECO:0000313" key="1">
    <source>
        <dbReference type="EMBL" id="MDZ5608775.1"/>
    </source>
</evidence>
<dbReference type="RefSeq" id="WP_374218433.1">
    <property type="nucleotide sequence ID" value="NZ_JAXOVW010000039.1"/>
</dbReference>
<accession>A0ABU5JZ91</accession>
<name>A0ABU5JZ91_9BACI</name>